<comment type="caution">
    <text evidence="4">The sequence shown here is derived from an EMBL/GenBank/DDBJ whole genome shotgun (WGS) entry which is preliminary data.</text>
</comment>
<dbReference type="PANTHER" id="PTHR35089:SF1">
    <property type="entry name" value="CHAPERONE PROTEIN SKP"/>
    <property type="match status" value="1"/>
</dbReference>
<dbReference type="AlphaFoldDB" id="C9PNE0"/>
<dbReference type="Proteomes" id="UP000005519">
    <property type="component" value="Unassembled WGS sequence"/>
</dbReference>
<dbReference type="STRING" id="667128.HMPREF0621_0514"/>
<dbReference type="GO" id="GO:0051082">
    <property type="term" value="F:unfolded protein binding"/>
    <property type="evidence" value="ECO:0007669"/>
    <property type="project" value="InterPro"/>
</dbReference>
<dbReference type="RefSeq" id="WP_005763234.1">
    <property type="nucleotide sequence ID" value="NZ_GG704811.1"/>
</dbReference>
<dbReference type="OrthoDB" id="5689656at2"/>
<reference evidence="4 5" key="1">
    <citation type="submission" date="2009-10" db="EMBL/GenBank/DDBJ databases">
        <authorList>
            <person name="Muzny D."/>
            <person name="Qin X."/>
            <person name="Deng J."/>
            <person name="Jiang H."/>
            <person name="Liu Y."/>
            <person name="Qu J."/>
            <person name="Song X.-Z."/>
            <person name="Zhang L."/>
            <person name="Thornton R."/>
            <person name="Coyle M."/>
            <person name="Francisco L."/>
            <person name="Jackson L."/>
            <person name="Javaid M."/>
            <person name="Korchina V."/>
            <person name="Kovar C."/>
            <person name="Mata R."/>
            <person name="Mathew T."/>
            <person name="Ngo R."/>
            <person name="Nguyen L."/>
            <person name="Nguyen N."/>
            <person name="Okwuonu G."/>
            <person name="Ongeri F."/>
            <person name="Pham C."/>
            <person name="Simmons D."/>
            <person name="Wilczek-Boney K."/>
            <person name="Hale W."/>
            <person name="Jakkamsetti A."/>
            <person name="Pham P."/>
            <person name="Ruth R."/>
            <person name="San Lucas F."/>
            <person name="Warren J."/>
            <person name="Zhang J."/>
            <person name="Zhao Z."/>
            <person name="Zhou C."/>
            <person name="Zhu D."/>
            <person name="Lee S."/>
            <person name="Bess C."/>
            <person name="Blankenburg K."/>
            <person name="Forbes L."/>
            <person name="Fu Q."/>
            <person name="Gubbala S."/>
            <person name="Hirani K."/>
            <person name="Jayaseelan J.C."/>
            <person name="Lara F."/>
            <person name="Munidasa M."/>
            <person name="Palculict T."/>
            <person name="Patil S."/>
            <person name="Pu L.-L."/>
            <person name="Saada N."/>
            <person name="Tang L."/>
            <person name="Weissenberger G."/>
            <person name="Zhu Y."/>
            <person name="Hemphill L."/>
            <person name="Shang Y."/>
            <person name="Youmans B."/>
            <person name="Ayvaz T."/>
            <person name="Ross M."/>
            <person name="Santibanez J."/>
            <person name="Aqrawi P."/>
            <person name="Gross S."/>
            <person name="Joshi V."/>
            <person name="Fowler G."/>
            <person name="Nazareth L."/>
            <person name="Reid J."/>
            <person name="Worley K."/>
            <person name="Petrosino J."/>
            <person name="Highlander S."/>
            <person name="Gibbs R."/>
        </authorList>
    </citation>
    <scope>NUCLEOTIDE SEQUENCE [LARGE SCALE GENOMIC DNA]</scope>
    <source>
        <strain evidence="4 5">ATCC 43325</strain>
    </source>
</reference>
<dbReference type="InterPro" id="IPR024930">
    <property type="entry name" value="Skp_dom_sf"/>
</dbReference>
<sequence length="193" mass="21418">MKKAVKVTALSLALAFTSSLAMATENIAFVSGDYLFQNHPDRKMITEKLEAEFKPRVEKLAANKKDIDGKIAASQKKVEAKIAALQKDAPKLRSADIKKREEEINKLGNSEQETLNKLVSAHDEEVRKYQEDYAKRDKEETDKLVNSIQNAVNNVAKAKNYTLVLNEGAVVFAADAKNITEEVLKSIPATQAK</sequence>
<dbReference type="PANTHER" id="PTHR35089">
    <property type="entry name" value="CHAPERONE PROTEIN SKP"/>
    <property type="match status" value="1"/>
</dbReference>
<evidence type="ECO:0000256" key="1">
    <source>
        <dbReference type="ARBA" id="ARBA00022729"/>
    </source>
</evidence>
<protein>
    <submittedName>
        <fullName evidence="4">Outer membrane protein</fullName>
    </submittedName>
</protein>
<name>C9PNE0_9PAST</name>
<evidence type="ECO:0000256" key="3">
    <source>
        <dbReference type="SAM" id="SignalP"/>
    </source>
</evidence>
<dbReference type="EMBL" id="ACZR01000005">
    <property type="protein sequence ID" value="EEX50927.1"/>
    <property type="molecule type" value="Genomic_DNA"/>
</dbReference>
<proteinExistence type="inferred from homology"/>
<evidence type="ECO:0000313" key="4">
    <source>
        <dbReference type="EMBL" id="EEX50927.1"/>
    </source>
</evidence>
<dbReference type="SUPFAM" id="SSF111384">
    <property type="entry name" value="OmpH-like"/>
    <property type="match status" value="1"/>
</dbReference>
<dbReference type="SMART" id="SM00935">
    <property type="entry name" value="OmpH"/>
    <property type="match status" value="1"/>
</dbReference>
<dbReference type="GO" id="GO:0005829">
    <property type="term" value="C:cytosol"/>
    <property type="evidence" value="ECO:0007669"/>
    <property type="project" value="TreeGrafter"/>
</dbReference>
<keyword evidence="1 3" id="KW-0732">Signal</keyword>
<dbReference type="InterPro" id="IPR005632">
    <property type="entry name" value="Chaperone_Skp"/>
</dbReference>
<keyword evidence="5" id="KW-1185">Reference proteome</keyword>
<evidence type="ECO:0000256" key="2">
    <source>
        <dbReference type="PIRNR" id="PIRNR002094"/>
    </source>
</evidence>
<organism evidence="4 5">
    <name type="scientific">Pasteurella dagmatis ATCC 43325</name>
    <dbReference type="NCBI Taxonomy" id="667128"/>
    <lineage>
        <taxon>Bacteria</taxon>
        <taxon>Pseudomonadati</taxon>
        <taxon>Pseudomonadota</taxon>
        <taxon>Gammaproteobacteria</taxon>
        <taxon>Pasteurellales</taxon>
        <taxon>Pasteurellaceae</taxon>
        <taxon>Pasteurella</taxon>
    </lineage>
</organism>
<dbReference type="PIRSF" id="PIRSF002094">
    <property type="entry name" value="OMP26_Skp"/>
    <property type="match status" value="1"/>
</dbReference>
<feature type="chain" id="PRO_5002999694" evidence="3">
    <location>
        <begin position="24"/>
        <end position="193"/>
    </location>
</feature>
<dbReference type="Gene3D" id="3.30.910.20">
    <property type="entry name" value="Skp domain"/>
    <property type="match status" value="2"/>
</dbReference>
<dbReference type="Pfam" id="PF03938">
    <property type="entry name" value="OmpH"/>
    <property type="match status" value="1"/>
</dbReference>
<gene>
    <name evidence="4" type="ORF">HMPREF0621_0514</name>
</gene>
<accession>C9PNE0</accession>
<feature type="signal peptide" evidence="3">
    <location>
        <begin position="1"/>
        <end position="23"/>
    </location>
</feature>
<dbReference type="GO" id="GO:0050821">
    <property type="term" value="P:protein stabilization"/>
    <property type="evidence" value="ECO:0007669"/>
    <property type="project" value="TreeGrafter"/>
</dbReference>
<dbReference type="HOGENOM" id="CLU_101388_2_0_6"/>
<comment type="similarity">
    <text evidence="2">Belongs to the skp family.</text>
</comment>
<evidence type="ECO:0000313" key="5">
    <source>
        <dbReference type="Proteomes" id="UP000005519"/>
    </source>
</evidence>